<dbReference type="InterPro" id="IPR009056">
    <property type="entry name" value="Cyt_c-like_dom"/>
</dbReference>
<reference evidence="9 10" key="1">
    <citation type="submission" date="2018-04" db="EMBL/GenBank/DDBJ databases">
        <title>Genomic Encyclopedia of Type Strains, Phase IV (KMG-IV): sequencing the most valuable type-strain genomes for metagenomic binning, comparative biology and taxonomic classification.</title>
        <authorList>
            <person name="Goeker M."/>
        </authorList>
    </citation>
    <scope>NUCLEOTIDE SEQUENCE [LARGE SCALE GENOMIC DNA]</scope>
    <source>
        <strain evidence="9 10">DSM 104150</strain>
    </source>
</reference>
<dbReference type="InterPro" id="IPR002327">
    <property type="entry name" value="Cyt_c_1A/1B"/>
</dbReference>
<dbReference type="SUPFAM" id="SSF46626">
    <property type="entry name" value="Cytochrome c"/>
    <property type="match status" value="1"/>
</dbReference>
<dbReference type="RefSeq" id="WP_110264163.1">
    <property type="nucleotide sequence ID" value="NZ_CAWNXA010000002.1"/>
</dbReference>
<accession>A0A318EIS1</accession>
<dbReference type="GO" id="GO:0009055">
    <property type="term" value="F:electron transfer activity"/>
    <property type="evidence" value="ECO:0007669"/>
    <property type="project" value="InterPro"/>
</dbReference>
<sequence length="125" mass="14088">MHYRLAVVALILCTGATAQEPVQGDAGRGRLAFAPCRTCHYPEQGYGHHNGPSLWDLFGRRAGSAEGYAHYSDALKAADFAWTPELLDFWLANPRRFLPDSSMVVFETTPQQRADLIEYLKQFRE</sequence>
<dbReference type="GO" id="GO:0020037">
    <property type="term" value="F:heme binding"/>
    <property type="evidence" value="ECO:0007669"/>
    <property type="project" value="InterPro"/>
</dbReference>
<feature type="chain" id="PRO_5016408372" evidence="7">
    <location>
        <begin position="19"/>
        <end position="125"/>
    </location>
</feature>
<protein>
    <submittedName>
        <fullName evidence="9">Cytochrome c</fullName>
    </submittedName>
</protein>
<evidence type="ECO:0000256" key="2">
    <source>
        <dbReference type="ARBA" id="ARBA00022617"/>
    </source>
</evidence>
<keyword evidence="3 6" id="KW-0479">Metal-binding</keyword>
<evidence type="ECO:0000256" key="4">
    <source>
        <dbReference type="ARBA" id="ARBA00022982"/>
    </source>
</evidence>
<evidence type="ECO:0000256" key="1">
    <source>
        <dbReference type="ARBA" id="ARBA00022448"/>
    </source>
</evidence>
<dbReference type="Gene3D" id="1.10.760.10">
    <property type="entry name" value="Cytochrome c-like domain"/>
    <property type="match status" value="1"/>
</dbReference>
<keyword evidence="7" id="KW-0732">Signal</keyword>
<feature type="domain" description="Cytochrome c" evidence="8">
    <location>
        <begin position="24"/>
        <end position="124"/>
    </location>
</feature>
<dbReference type="PROSITE" id="PS51007">
    <property type="entry name" value="CYTC"/>
    <property type="match status" value="1"/>
</dbReference>
<keyword evidence="10" id="KW-1185">Reference proteome</keyword>
<proteinExistence type="predicted"/>
<dbReference type="AlphaFoldDB" id="A0A318EIS1"/>
<gene>
    <name evidence="9" type="ORF">C8D93_102365</name>
</gene>
<keyword evidence="1" id="KW-0813">Transport</keyword>
<name>A0A318EIS1_9GAMM</name>
<evidence type="ECO:0000256" key="3">
    <source>
        <dbReference type="ARBA" id="ARBA00022723"/>
    </source>
</evidence>
<evidence type="ECO:0000256" key="6">
    <source>
        <dbReference type="PROSITE-ProRule" id="PRU00433"/>
    </source>
</evidence>
<dbReference type="EMBL" id="QICN01000002">
    <property type="protein sequence ID" value="PXV70506.1"/>
    <property type="molecule type" value="Genomic_DNA"/>
</dbReference>
<evidence type="ECO:0000313" key="10">
    <source>
        <dbReference type="Proteomes" id="UP000248330"/>
    </source>
</evidence>
<dbReference type="InterPro" id="IPR036909">
    <property type="entry name" value="Cyt_c-like_dom_sf"/>
</dbReference>
<organism evidence="9 10">
    <name type="scientific">Sinimarinibacterium flocculans</name>
    <dbReference type="NCBI Taxonomy" id="985250"/>
    <lineage>
        <taxon>Bacteria</taxon>
        <taxon>Pseudomonadati</taxon>
        <taxon>Pseudomonadota</taxon>
        <taxon>Gammaproteobacteria</taxon>
        <taxon>Nevskiales</taxon>
        <taxon>Nevskiaceae</taxon>
        <taxon>Sinimarinibacterium</taxon>
    </lineage>
</organism>
<dbReference type="PRINTS" id="PR00604">
    <property type="entry name" value="CYTCHRMECIAB"/>
</dbReference>
<dbReference type="Proteomes" id="UP000248330">
    <property type="component" value="Unassembled WGS sequence"/>
</dbReference>
<dbReference type="Pfam" id="PF00034">
    <property type="entry name" value="Cytochrom_C"/>
    <property type="match status" value="1"/>
</dbReference>
<evidence type="ECO:0000259" key="8">
    <source>
        <dbReference type="PROSITE" id="PS51007"/>
    </source>
</evidence>
<dbReference type="OrthoDB" id="9805828at2"/>
<evidence type="ECO:0000313" key="9">
    <source>
        <dbReference type="EMBL" id="PXV70506.1"/>
    </source>
</evidence>
<dbReference type="GO" id="GO:0046872">
    <property type="term" value="F:metal ion binding"/>
    <property type="evidence" value="ECO:0007669"/>
    <property type="project" value="UniProtKB-KW"/>
</dbReference>
<dbReference type="PANTHER" id="PTHR11961">
    <property type="entry name" value="CYTOCHROME C"/>
    <property type="match status" value="1"/>
</dbReference>
<evidence type="ECO:0000256" key="7">
    <source>
        <dbReference type="SAM" id="SignalP"/>
    </source>
</evidence>
<feature type="signal peptide" evidence="7">
    <location>
        <begin position="1"/>
        <end position="18"/>
    </location>
</feature>
<keyword evidence="5 6" id="KW-0408">Iron</keyword>
<keyword evidence="2 6" id="KW-0349">Heme</keyword>
<keyword evidence="4" id="KW-0249">Electron transport</keyword>
<evidence type="ECO:0000256" key="5">
    <source>
        <dbReference type="ARBA" id="ARBA00023004"/>
    </source>
</evidence>
<comment type="caution">
    <text evidence="9">The sequence shown here is derived from an EMBL/GenBank/DDBJ whole genome shotgun (WGS) entry which is preliminary data.</text>
</comment>